<keyword evidence="3" id="KW-1185">Reference proteome</keyword>
<sequence length="527" mass="59119">MVRAIMKEEKNNIYYVPYAMVSEIEICNTQGVVSLIIVDNRFNGERYLHFQQNLLPEFLKDVPFATRAGMYLQYDVYPAHSTRPVVQYLTETYRSGAVVWPPWSPDLTSLYHSEVPLLKSSELRVTLSGIIEPRRGNPQRNPQSQSSLCVFIKTLAAAQRGGYWRLARDENTTICPSGSKIRERPFPLPGTPSLTLLHHHRPCRNFKSLLTVPYNATPSRMKLHPPPDQAWRRLCDDGKGKERDDVAGRGEGGLAKECSEKTHRGGGPSVNSCEHQIPGKARKDVDYCTPRVRSQRADQNKRRLIRLKSAFEMKHTLSRSRGAIRAPSSLLRARRAVFPPGFRPVYAIHVCHNCPLECVRNQSRAGTTRGARRVFPALVDHLTPDVYKACRLCPSRRVPLPTVGRGIFEISGECSGLLTSLLSARLGVRRTFQVKASGYERGTTREKRSSRREKKPAGGKSTTANIRAVKSTTAGWTIGLDREVSMEQCRNGGAEEKEYITEETRRPVASSVTIPTCENMEANLPGI</sequence>
<proteinExistence type="predicted"/>
<dbReference type="Gene3D" id="3.30.420.10">
    <property type="entry name" value="Ribonuclease H-like superfamily/Ribonuclease H"/>
    <property type="match status" value="1"/>
</dbReference>
<feature type="region of interest" description="Disordered" evidence="1">
    <location>
        <begin position="238"/>
        <end position="276"/>
    </location>
</feature>
<gene>
    <name evidence="2" type="ORF">PR048_015166</name>
</gene>
<evidence type="ECO:0000313" key="2">
    <source>
        <dbReference type="EMBL" id="KAJ8883323.1"/>
    </source>
</evidence>
<name>A0ABQ9HG75_9NEOP</name>
<evidence type="ECO:0000256" key="1">
    <source>
        <dbReference type="SAM" id="MobiDB-lite"/>
    </source>
</evidence>
<protein>
    <submittedName>
        <fullName evidence="2">Uncharacterized protein</fullName>
    </submittedName>
</protein>
<evidence type="ECO:0000313" key="3">
    <source>
        <dbReference type="Proteomes" id="UP001159363"/>
    </source>
</evidence>
<dbReference type="Proteomes" id="UP001159363">
    <property type="component" value="Chromosome 4"/>
</dbReference>
<dbReference type="InterPro" id="IPR036397">
    <property type="entry name" value="RNaseH_sf"/>
</dbReference>
<organism evidence="2 3">
    <name type="scientific">Dryococelus australis</name>
    <dbReference type="NCBI Taxonomy" id="614101"/>
    <lineage>
        <taxon>Eukaryota</taxon>
        <taxon>Metazoa</taxon>
        <taxon>Ecdysozoa</taxon>
        <taxon>Arthropoda</taxon>
        <taxon>Hexapoda</taxon>
        <taxon>Insecta</taxon>
        <taxon>Pterygota</taxon>
        <taxon>Neoptera</taxon>
        <taxon>Polyneoptera</taxon>
        <taxon>Phasmatodea</taxon>
        <taxon>Verophasmatodea</taxon>
        <taxon>Anareolatae</taxon>
        <taxon>Phasmatidae</taxon>
        <taxon>Eurycanthinae</taxon>
        <taxon>Dryococelus</taxon>
    </lineage>
</organism>
<comment type="caution">
    <text evidence="2">The sequence shown here is derived from an EMBL/GenBank/DDBJ whole genome shotgun (WGS) entry which is preliminary data.</text>
</comment>
<reference evidence="2 3" key="1">
    <citation type="submission" date="2023-02" db="EMBL/GenBank/DDBJ databases">
        <title>LHISI_Scaffold_Assembly.</title>
        <authorList>
            <person name="Stuart O.P."/>
            <person name="Cleave R."/>
            <person name="Magrath M.J.L."/>
            <person name="Mikheyev A.S."/>
        </authorList>
    </citation>
    <scope>NUCLEOTIDE SEQUENCE [LARGE SCALE GENOMIC DNA]</scope>
    <source>
        <strain evidence="2">Daus_M_001</strain>
        <tissue evidence="2">Leg muscle</tissue>
    </source>
</reference>
<feature type="region of interest" description="Disordered" evidence="1">
    <location>
        <begin position="439"/>
        <end position="464"/>
    </location>
</feature>
<dbReference type="EMBL" id="JARBHB010000005">
    <property type="protein sequence ID" value="KAJ8883323.1"/>
    <property type="molecule type" value="Genomic_DNA"/>
</dbReference>
<accession>A0ABQ9HG75</accession>
<feature type="compositionally biased region" description="Basic and acidic residues" evidence="1">
    <location>
        <begin position="238"/>
        <end position="248"/>
    </location>
</feature>